<evidence type="ECO:0000313" key="2">
    <source>
        <dbReference type="Proteomes" id="UP000828048"/>
    </source>
</evidence>
<organism evidence="1 2">
    <name type="scientific">Vaccinium darrowii</name>
    <dbReference type="NCBI Taxonomy" id="229202"/>
    <lineage>
        <taxon>Eukaryota</taxon>
        <taxon>Viridiplantae</taxon>
        <taxon>Streptophyta</taxon>
        <taxon>Embryophyta</taxon>
        <taxon>Tracheophyta</taxon>
        <taxon>Spermatophyta</taxon>
        <taxon>Magnoliopsida</taxon>
        <taxon>eudicotyledons</taxon>
        <taxon>Gunneridae</taxon>
        <taxon>Pentapetalae</taxon>
        <taxon>asterids</taxon>
        <taxon>Ericales</taxon>
        <taxon>Ericaceae</taxon>
        <taxon>Vaccinioideae</taxon>
        <taxon>Vaccinieae</taxon>
        <taxon>Vaccinium</taxon>
    </lineage>
</organism>
<gene>
    <name evidence="1" type="ORF">Vadar_006779</name>
</gene>
<protein>
    <submittedName>
        <fullName evidence="1">Uncharacterized protein</fullName>
    </submittedName>
</protein>
<accession>A0ACB7YCG2</accession>
<keyword evidence="2" id="KW-1185">Reference proteome</keyword>
<evidence type="ECO:0000313" key="1">
    <source>
        <dbReference type="EMBL" id="KAH7851056.1"/>
    </source>
</evidence>
<sequence>MDFSDDIVLELLLRLPVKSVMRFKCVSSEWNDMISAAAFRKNYLSRHTKNSPTGFFYHREAPMFSETGYNLYGPAKFINTTTTEVKTREFQSLDYLQEFGYVMASSKGLLLLSKDPNSYHVFDPVSKKCIKLPEPLKKLPRATVGFICHEQECTDGHNINVHSLSYKVVRIGFEFCSYKAKTWVVETYSSNTSKWKKYKIVAPLEFNFGPQLAAKVIGGVYHWWSRLTNSILAYNPDNNPKGHVKLIKSPWDMGIDAGGFTDIEGTQNRCLQLYKIGAWIEVWVLEGKQEGGSYLDEDEDVVEVNRWTLAHRISLWEIGVKPSDVYVNLLPLPILISPWNPHIIFYQSPDKLLSYDGTNRKFVELLPAHNIDFGGGIC</sequence>
<name>A0ACB7YCG2_9ERIC</name>
<proteinExistence type="predicted"/>
<comment type="caution">
    <text evidence="1">The sequence shown here is derived from an EMBL/GenBank/DDBJ whole genome shotgun (WGS) entry which is preliminary data.</text>
</comment>
<dbReference type="Proteomes" id="UP000828048">
    <property type="component" value="Chromosome 8"/>
</dbReference>
<reference evidence="1 2" key="1">
    <citation type="journal article" date="2021" name="Hortic Res">
        <title>High-quality reference genome and annotation aids understanding of berry development for evergreen blueberry (Vaccinium darrowii).</title>
        <authorList>
            <person name="Yu J."/>
            <person name="Hulse-Kemp A.M."/>
            <person name="Babiker E."/>
            <person name="Staton M."/>
        </authorList>
    </citation>
    <scope>NUCLEOTIDE SEQUENCE [LARGE SCALE GENOMIC DNA]</scope>
    <source>
        <strain evidence="2">cv. NJ 8807/NJ 8810</strain>
        <tissue evidence="1">Young leaf</tissue>
    </source>
</reference>
<dbReference type="EMBL" id="CM037158">
    <property type="protein sequence ID" value="KAH7851056.1"/>
    <property type="molecule type" value="Genomic_DNA"/>
</dbReference>